<proteinExistence type="predicted"/>
<dbReference type="SUPFAM" id="SSF109854">
    <property type="entry name" value="DinB/YfiT-like putative metalloenzymes"/>
    <property type="match status" value="1"/>
</dbReference>
<protein>
    <recommendedName>
        <fullName evidence="4">TIGR03086 family protein</fullName>
    </recommendedName>
</protein>
<dbReference type="KEGG" id="svl:Strvi_4497"/>
<dbReference type="eggNOG" id="COG3832">
    <property type="taxonomic scope" value="Bacteria"/>
</dbReference>
<dbReference type="Proteomes" id="UP000008703">
    <property type="component" value="Chromosome"/>
</dbReference>
<gene>
    <name evidence="2" type="ORF">Strvi_4497</name>
</gene>
<dbReference type="HOGENOM" id="CLU_1757850_0_0_11"/>
<evidence type="ECO:0000313" key="3">
    <source>
        <dbReference type="Proteomes" id="UP000008703"/>
    </source>
</evidence>
<dbReference type="InterPro" id="IPR017520">
    <property type="entry name" value="CHP03086"/>
</dbReference>
<name>G2NU80_STRV4</name>
<dbReference type="InterPro" id="IPR034660">
    <property type="entry name" value="DinB/YfiT-like"/>
</dbReference>
<accession>G2NU80</accession>
<evidence type="ECO:0008006" key="4">
    <source>
        <dbReference type="Google" id="ProtNLM"/>
    </source>
</evidence>
<evidence type="ECO:0000256" key="1">
    <source>
        <dbReference type="SAM" id="MobiDB-lite"/>
    </source>
</evidence>
<dbReference type="RefSeq" id="WP_014057612.1">
    <property type="nucleotide sequence ID" value="NC_015957.1"/>
</dbReference>
<feature type="region of interest" description="Disordered" evidence="1">
    <location>
        <begin position="128"/>
        <end position="148"/>
    </location>
</feature>
<dbReference type="EMBL" id="CP002994">
    <property type="protein sequence ID" value="AEM84114.1"/>
    <property type="molecule type" value="Genomic_DNA"/>
</dbReference>
<evidence type="ECO:0000313" key="2">
    <source>
        <dbReference type="EMBL" id="AEM84114.1"/>
    </source>
</evidence>
<reference evidence="2" key="1">
    <citation type="submission" date="2011-08" db="EMBL/GenBank/DDBJ databases">
        <title>Complete sequence of chromosome of Streptomyces violaceusniger Tu 4113.</title>
        <authorList>
            <consortium name="US DOE Joint Genome Institute"/>
            <person name="Lucas S."/>
            <person name="Han J."/>
            <person name="Lapidus A."/>
            <person name="Cheng J.-F."/>
            <person name="Goodwin L."/>
            <person name="Pitluck S."/>
            <person name="Peters L."/>
            <person name="Ivanova N."/>
            <person name="Daligault H."/>
            <person name="Detter J.C."/>
            <person name="Han C."/>
            <person name="Tapia R."/>
            <person name="Land M."/>
            <person name="Hauser L."/>
            <person name="Kyrpides N."/>
            <person name="Ivanova N."/>
            <person name="Pagani I."/>
            <person name="Hagen A."/>
            <person name="Katz L."/>
            <person name="Fiedler H.-P."/>
            <person name="Keasling J."/>
            <person name="Fortman J."/>
            <person name="Woyke T."/>
        </authorList>
    </citation>
    <scope>NUCLEOTIDE SEQUENCE [LARGE SCALE GENOMIC DNA]</scope>
    <source>
        <strain evidence="2">Tu 4113</strain>
    </source>
</reference>
<organism evidence="2 3">
    <name type="scientific">Streptomyces violaceusniger (strain Tu 4113)</name>
    <dbReference type="NCBI Taxonomy" id="653045"/>
    <lineage>
        <taxon>Bacteria</taxon>
        <taxon>Bacillati</taxon>
        <taxon>Actinomycetota</taxon>
        <taxon>Actinomycetes</taxon>
        <taxon>Kitasatosporales</taxon>
        <taxon>Streptomycetaceae</taxon>
        <taxon>Streptomyces</taxon>
        <taxon>Streptomyces violaceusniger group</taxon>
    </lineage>
</organism>
<dbReference type="NCBIfam" id="TIGR03086">
    <property type="entry name" value="TIGR03086 family metal-binding protein"/>
    <property type="match status" value="1"/>
</dbReference>
<sequence>MDPSLLTAELVPFHAGQPESEWAPLLAGKAEPAARAWSEPTAWEGEASLGGPPMAATTLGEILIAEFTVHAWDTAVATGQPITVPASLAKATFGVYTREAPRMRGSGLLGDEVPQEAHAPLLDRALALSGRDPRWSPPTPGKRTLPTV</sequence>
<keyword evidence="3" id="KW-1185">Reference proteome</keyword>
<dbReference type="AlphaFoldDB" id="G2NU80"/>